<dbReference type="SUPFAM" id="SSF160240">
    <property type="entry name" value="Cation efflux protein cytoplasmic domain-like"/>
    <property type="match status" value="1"/>
</dbReference>
<accession>A0ABQ7XES5</accession>
<feature type="transmembrane region" description="Helical" evidence="6">
    <location>
        <begin position="234"/>
        <end position="254"/>
    </location>
</feature>
<dbReference type="Proteomes" id="UP000824890">
    <property type="component" value="Unassembled WGS sequence"/>
</dbReference>
<feature type="domain" description="Cation efflux protein transmembrane" evidence="7">
    <location>
        <begin position="192"/>
        <end position="275"/>
    </location>
</feature>
<protein>
    <recommendedName>
        <fullName evidence="7">Cation efflux protein transmembrane domain-containing protein</fullName>
    </recommendedName>
</protein>
<evidence type="ECO:0000259" key="7">
    <source>
        <dbReference type="Pfam" id="PF01545"/>
    </source>
</evidence>
<dbReference type="PANTHER" id="PTHR43840">
    <property type="entry name" value="MITOCHONDRIAL METAL TRANSPORTER 1-RELATED"/>
    <property type="match status" value="1"/>
</dbReference>
<keyword evidence="2" id="KW-0813">Transport</keyword>
<keyword evidence="9" id="KW-1185">Reference proteome</keyword>
<comment type="subcellular location">
    <subcellularLocation>
        <location evidence="1">Membrane</location>
        <topology evidence="1">Multi-pass membrane protein</topology>
    </subcellularLocation>
</comment>
<dbReference type="SUPFAM" id="SSF161111">
    <property type="entry name" value="Cation efflux protein transmembrane domain-like"/>
    <property type="match status" value="1"/>
</dbReference>
<evidence type="ECO:0000313" key="9">
    <source>
        <dbReference type="Proteomes" id="UP000824890"/>
    </source>
</evidence>
<reference evidence="8 9" key="1">
    <citation type="submission" date="2021-05" db="EMBL/GenBank/DDBJ databases">
        <title>Genome Assembly of Synthetic Allotetraploid Brassica napus Reveals Homoeologous Exchanges between Subgenomes.</title>
        <authorList>
            <person name="Davis J.T."/>
        </authorList>
    </citation>
    <scope>NUCLEOTIDE SEQUENCE [LARGE SCALE GENOMIC DNA]</scope>
    <source>
        <strain evidence="9">cv. Da-Ae</strain>
        <tissue evidence="8">Seedling</tissue>
    </source>
</reference>
<comment type="caution">
    <text evidence="8">The sequence shown here is derived from an EMBL/GenBank/DDBJ whole genome shotgun (WGS) entry which is preliminary data.</text>
</comment>
<feature type="transmembrane region" description="Helical" evidence="6">
    <location>
        <begin position="196"/>
        <end position="214"/>
    </location>
</feature>
<evidence type="ECO:0000256" key="2">
    <source>
        <dbReference type="ARBA" id="ARBA00022448"/>
    </source>
</evidence>
<dbReference type="InterPro" id="IPR036837">
    <property type="entry name" value="Cation_efflux_CTD_sf"/>
</dbReference>
<keyword evidence="3 6" id="KW-0812">Transmembrane</keyword>
<dbReference type="EMBL" id="JAGKQM010000443">
    <property type="protein sequence ID" value="KAH0854386.1"/>
    <property type="molecule type" value="Genomic_DNA"/>
</dbReference>
<dbReference type="PANTHER" id="PTHR43840:SF2">
    <property type="entry name" value="METAL TOLERANCE PROTEIN 9"/>
    <property type="match status" value="1"/>
</dbReference>
<dbReference type="InterPro" id="IPR027469">
    <property type="entry name" value="Cation_efflux_TMD_sf"/>
</dbReference>
<evidence type="ECO:0000256" key="3">
    <source>
        <dbReference type="ARBA" id="ARBA00022692"/>
    </source>
</evidence>
<evidence type="ECO:0000256" key="4">
    <source>
        <dbReference type="ARBA" id="ARBA00022989"/>
    </source>
</evidence>
<feature type="domain" description="Cation efflux protein transmembrane" evidence="7">
    <location>
        <begin position="118"/>
        <end position="184"/>
    </location>
</feature>
<feature type="transmembrane region" description="Helical" evidence="6">
    <location>
        <begin position="139"/>
        <end position="161"/>
    </location>
</feature>
<evidence type="ECO:0000256" key="6">
    <source>
        <dbReference type="SAM" id="Phobius"/>
    </source>
</evidence>
<dbReference type="Pfam" id="PF01545">
    <property type="entry name" value="Cation_efflux"/>
    <property type="match status" value="2"/>
</dbReference>
<evidence type="ECO:0000256" key="5">
    <source>
        <dbReference type="ARBA" id="ARBA00023136"/>
    </source>
</evidence>
<evidence type="ECO:0000313" key="8">
    <source>
        <dbReference type="EMBL" id="KAH0854386.1"/>
    </source>
</evidence>
<proteinExistence type="predicted"/>
<keyword evidence="5 6" id="KW-0472">Membrane</keyword>
<sequence>METTKEHHLGVSGQDYIVDLLPNDDDDRSSPPSSWRLSLDTFRLPSSSPLSSRRTRLSRYLRTPKKERKVSEYYKKQEKLLEGFNEMETINETGFVSGAPSEEELKKLAKSERLAVNISNAANLVLFVAKVYASVESRSMAVIASTLDSLLDLLSGFILWFTANAMSKPNHFHYPIGKRRMQPVNGPHMSSTEEKWMIGIMASATVIKFLLMLYCRSFQNEIVRAYAQDHLFDVVTNSVGLATAVLAVKFYWWIDPSGAILIALYTISTWARTIKHIDTVRAYTFGSHYFVEVDIVLPEDMRLHEAHNIGETLQEKLEQLSEVERAFVHIDFEFTHRPEHKYKV</sequence>
<keyword evidence="4 6" id="KW-1133">Transmembrane helix</keyword>
<gene>
    <name evidence="8" type="ORF">HID58_073715</name>
</gene>
<evidence type="ECO:0000256" key="1">
    <source>
        <dbReference type="ARBA" id="ARBA00004141"/>
    </source>
</evidence>
<organism evidence="8 9">
    <name type="scientific">Brassica napus</name>
    <name type="common">Rape</name>
    <dbReference type="NCBI Taxonomy" id="3708"/>
    <lineage>
        <taxon>Eukaryota</taxon>
        <taxon>Viridiplantae</taxon>
        <taxon>Streptophyta</taxon>
        <taxon>Embryophyta</taxon>
        <taxon>Tracheophyta</taxon>
        <taxon>Spermatophyta</taxon>
        <taxon>Magnoliopsida</taxon>
        <taxon>eudicotyledons</taxon>
        <taxon>Gunneridae</taxon>
        <taxon>Pentapetalae</taxon>
        <taxon>rosids</taxon>
        <taxon>malvids</taxon>
        <taxon>Brassicales</taxon>
        <taxon>Brassicaceae</taxon>
        <taxon>Brassiceae</taxon>
        <taxon>Brassica</taxon>
    </lineage>
</organism>
<dbReference type="Gene3D" id="1.20.1510.10">
    <property type="entry name" value="Cation efflux protein transmembrane domain"/>
    <property type="match status" value="2"/>
</dbReference>
<dbReference type="InterPro" id="IPR058533">
    <property type="entry name" value="Cation_efflux_TM"/>
</dbReference>
<dbReference type="InterPro" id="IPR050291">
    <property type="entry name" value="CDF_Transporter"/>
</dbReference>
<name>A0ABQ7XES5_BRANA</name>